<feature type="transmembrane region" description="Helical" evidence="2">
    <location>
        <begin position="61"/>
        <end position="84"/>
    </location>
</feature>
<evidence type="ECO:0000313" key="4">
    <source>
        <dbReference type="Proteomes" id="UP001362999"/>
    </source>
</evidence>
<feature type="region of interest" description="Disordered" evidence="1">
    <location>
        <begin position="232"/>
        <end position="262"/>
    </location>
</feature>
<feature type="transmembrane region" description="Helical" evidence="2">
    <location>
        <begin position="96"/>
        <end position="118"/>
    </location>
</feature>
<protein>
    <submittedName>
        <fullName evidence="3">DBR1 domain-containing protein</fullName>
    </submittedName>
</protein>
<dbReference type="EMBL" id="JAWWNJ010000013">
    <property type="protein sequence ID" value="KAK7042494.1"/>
    <property type="molecule type" value="Genomic_DNA"/>
</dbReference>
<evidence type="ECO:0000256" key="1">
    <source>
        <dbReference type="SAM" id="MobiDB-lite"/>
    </source>
</evidence>
<organism evidence="3 4">
    <name type="scientific">Favolaschia claudopus</name>
    <dbReference type="NCBI Taxonomy" id="2862362"/>
    <lineage>
        <taxon>Eukaryota</taxon>
        <taxon>Fungi</taxon>
        <taxon>Dikarya</taxon>
        <taxon>Basidiomycota</taxon>
        <taxon>Agaricomycotina</taxon>
        <taxon>Agaricomycetes</taxon>
        <taxon>Agaricomycetidae</taxon>
        <taxon>Agaricales</taxon>
        <taxon>Marasmiineae</taxon>
        <taxon>Mycenaceae</taxon>
        <taxon>Favolaschia</taxon>
    </lineage>
</organism>
<accession>A0AAW0CRH3</accession>
<proteinExistence type="predicted"/>
<evidence type="ECO:0000313" key="3">
    <source>
        <dbReference type="EMBL" id="KAK7042494.1"/>
    </source>
</evidence>
<reference evidence="3 4" key="1">
    <citation type="journal article" date="2024" name="J Genomics">
        <title>Draft genome sequencing and assembly of Favolaschia claudopus CIRM-BRFM 2984 isolated from oak limbs.</title>
        <authorList>
            <person name="Navarro D."/>
            <person name="Drula E."/>
            <person name="Chaduli D."/>
            <person name="Cazenave R."/>
            <person name="Ahrendt S."/>
            <person name="Wang J."/>
            <person name="Lipzen A."/>
            <person name="Daum C."/>
            <person name="Barry K."/>
            <person name="Grigoriev I.V."/>
            <person name="Favel A."/>
            <person name="Rosso M.N."/>
            <person name="Martin F."/>
        </authorList>
    </citation>
    <scope>NUCLEOTIDE SEQUENCE [LARGE SCALE GENOMIC DNA]</scope>
    <source>
        <strain evidence="3 4">CIRM-BRFM 2984</strain>
    </source>
</reference>
<evidence type="ECO:0000256" key="2">
    <source>
        <dbReference type="SAM" id="Phobius"/>
    </source>
</evidence>
<keyword evidence="2" id="KW-1133">Transmembrane helix</keyword>
<feature type="compositionally biased region" description="Pro residues" evidence="1">
    <location>
        <begin position="249"/>
        <end position="262"/>
    </location>
</feature>
<keyword evidence="4" id="KW-1185">Reference proteome</keyword>
<keyword evidence="2" id="KW-0812">Transmembrane</keyword>
<comment type="caution">
    <text evidence="3">The sequence shown here is derived from an EMBL/GenBank/DDBJ whole genome shotgun (WGS) entry which is preliminary data.</text>
</comment>
<dbReference type="Proteomes" id="UP001362999">
    <property type="component" value="Unassembled WGS sequence"/>
</dbReference>
<sequence length="262" mass="28844">MNSRPPPPSGAPRFGFNRVYRTNLRPLVLAVSALAALWTLLSCIGFFRSISTDKSEGVPKLATFAIVLGAVYIVLSLIEISGFVAALTQRLPLVRIYAYLSLVGIFLTVAGGIFQVVVHFTSKSDILKECTSLTNGRTVAIYPFGFFGPSRHDTISVAEADAWCRDAYNRNSWQDIVSLLIYIFLSVSFSMLAWGYYRQVLDPTSVVNFQRAAQPPNAYPMQHQQQYQPYNASVPNLGYNAPYANPQPTFAPPPGPPPDASK</sequence>
<gene>
    <name evidence="3" type="ORF">R3P38DRAFT_2399304</name>
</gene>
<dbReference type="AlphaFoldDB" id="A0AAW0CRH3"/>
<feature type="non-terminal residue" evidence="3">
    <location>
        <position position="262"/>
    </location>
</feature>
<keyword evidence="2" id="KW-0472">Membrane</keyword>
<feature type="transmembrane region" description="Helical" evidence="2">
    <location>
        <begin position="179"/>
        <end position="197"/>
    </location>
</feature>
<feature type="transmembrane region" description="Helical" evidence="2">
    <location>
        <begin position="27"/>
        <end position="49"/>
    </location>
</feature>
<name>A0AAW0CRH3_9AGAR</name>